<evidence type="ECO:0000313" key="5">
    <source>
        <dbReference type="EMBL" id="AEW95634.1"/>
    </source>
</evidence>
<dbReference type="InterPro" id="IPR020806">
    <property type="entry name" value="PKS_PP-bd"/>
</dbReference>
<dbReference type="EMBL" id="CP003219">
    <property type="protein sequence ID" value="AEW95634.1"/>
    <property type="molecule type" value="Genomic_DNA"/>
</dbReference>
<dbReference type="Pfam" id="PF00975">
    <property type="entry name" value="Thioesterase"/>
    <property type="match status" value="1"/>
</dbReference>
<dbReference type="NCBIfam" id="TIGR01733">
    <property type="entry name" value="AA-adenyl-dom"/>
    <property type="match status" value="2"/>
</dbReference>
<reference evidence="6" key="1">
    <citation type="submission" date="2011-12" db="EMBL/GenBank/DDBJ databases">
        <title>Complete genome sequence of Streptomyces cattleya strain DSM 46488.</title>
        <authorList>
            <person name="Ou H.-Y."/>
            <person name="Li P."/>
            <person name="Zhao C."/>
            <person name="O'Hagan D."/>
            <person name="Deng Z."/>
        </authorList>
    </citation>
    <scope>NUCLEOTIDE SEQUENCE [LARGE SCALE GENOMIC DNA]</scope>
    <source>
        <strain evidence="6">ATCC 35852 / DSM 46488 / JCM 4925 / NBRC 14057 / NRRL 8057</strain>
    </source>
</reference>
<gene>
    <name evidence="5" type="ordered locus">SCATT_32630</name>
</gene>
<dbReference type="FunFam" id="2.30.38.10:FF:000001">
    <property type="entry name" value="Non-ribosomal peptide synthetase PvdI"/>
    <property type="match status" value="1"/>
</dbReference>
<dbReference type="FunFam" id="3.40.50.980:FF:000002">
    <property type="entry name" value="Enterobactin synthetase component F"/>
    <property type="match status" value="1"/>
</dbReference>
<evidence type="ECO:0000256" key="1">
    <source>
        <dbReference type="ARBA" id="ARBA00001957"/>
    </source>
</evidence>
<dbReference type="FunFam" id="3.40.50.980:FF:000001">
    <property type="entry name" value="Non-ribosomal peptide synthetase"/>
    <property type="match status" value="1"/>
</dbReference>
<dbReference type="SMART" id="SM00824">
    <property type="entry name" value="PKS_TE"/>
    <property type="match status" value="1"/>
</dbReference>
<dbReference type="SMART" id="SM00823">
    <property type="entry name" value="PKS_PP"/>
    <property type="match status" value="2"/>
</dbReference>
<dbReference type="PROSITE" id="PS50075">
    <property type="entry name" value="CARRIER"/>
    <property type="match status" value="2"/>
</dbReference>
<dbReference type="Pfam" id="PF00668">
    <property type="entry name" value="Condensation"/>
    <property type="match status" value="2"/>
</dbReference>
<dbReference type="Pfam" id="PF13193">
    <property type="entry name" value="AMP-binding_C"/>
    <property type="match status" value="1"/>
</dbReference>
<dbReference type="Gene3D" id="3.30.559.10">
    <property type="entry name" value="Chloramphenicol acetyltransferase-like domain"/>
    <property type="match status" value="2"/>
</dbReference>
<dbReference type="SUPFAM" id="SSF53474">
    <property type="entry name" value="alpha/beta-Hydrolases"/>
    <property type="match status" value="1"/>
</dbReference>
<dbReference type="HOGENOM" id="CLU_000022_0_4_11"/>
<evidence type="ECO:0000259" key="4">
    <source>
        <dbReference type="PROSITE" id="PS50075"/>
    </source>
</evidence>
<dbReference type="SUPFAM" id="SSF56801">
    <property type="entry name" value="Acetyl-CoA synthetase-like"/>
    <property type="match status" value="2"/>
</dbReference>
<dbReference type="InterPro" id="IPR010071">
    <property type="entry name" value="AA_adenyl_dom"/>
</dbReference>
<dbReference type="STRING" id="1003195.SCATT_32630"/>
<dbReference type="PROSITE" id="PS00012">
    <property type="entry name" value="PHOSPHOPANTETHEINE"/>
    <property type="match status" value="1"/>
</dbReference>
<dbReference type="KEGG" id="scy:SCATT_32630"/>
<dbReference type="InterPro" id="IPR036736">
    <property type="entry name" value="ACP-like_sf"/>
</dbReference>
<protein>
    <submittedName>
        <fullName evidence="5">Non-ribosomal peptide synthetase</fullName>
    </submittedName>
</protein>
<dbReference type="InterPro" id="IPR001031">
    <property type="entry name" value="Thioesterase"/>
</dbReference>
<evidence type="ECO:0000256" key="2">
    <source>
        <dbReference type="ARBA" id="ARBA00022450"/>
    </source>
</evidence>
<dbReference type="InterPro" id="IPR009081">
    <property type="entry name" value="PP-bd_ACP"/>
</dbReference>
<dbReference type="Gene3D" id="3.30.300.30">
    <property type="match status" value="2"/>
</dbReference>
<dbReference type="GO" id="GO:0005829">
    <property type="term" value="C:cytosol"/>
    <property type="evidence" value="ECO:0007669"/>
    <property type="project" value="TreeGrafter"/>
</dbReference>
<dbReference type="InterPro" id="IPR023213">
    <property type="entry name" value="CAT-like_dom_sf"/>
</dbReference>
<dbReference type="InterPro" id="IPR029058">
    <property type="entry name" value="AB_hydrolase_fold"/>
</dbReference>
<dbReference type="GO" id="GO:0008610">
    <property type="term" value="P:lipid biosynthetic process"/>
    <property type="evidence" value="ECO:0007669"/>
    <property type="project" value="UniProtKB-ARBA"/>
</dbReference>
<dbReference type="Proteomes" id="UP000007842">
    <property type="component" value="Chromosome"/>
</dbReference>
<name>F8K2V5_STREN</name>
<dbReference type="PANTHER" id="PTHR45527">
    <property type="entry name" value="NONRIBOSOMAL PEPTIDE SYNTHETASE"/>
    <property type="match status" value="1"/>
</dbReference>
<keyword evidence="6" id="KW-1185">Reference proteome</keyword>
<dbReference type="InterPro" id="IPR006162">
    <property type="entry name" value="Ppantetheine_attach_site"/>
</dbReference>
<dbReference type="PATRIC" id="fig|1003195.11.peg.4743"/>
<feature type="domain" description="Carrier" evidence="4">
    <location>
        <begin position="2008"/>
        <end position="2083"/>
    </location>
</feature>
<dbReference type="Gene3D" id="3.40.50.12780">
    <property type="entry name" value="N-terminal domain of ligase-like"/>
    <property type="match status" value="1"/>
</dbReference>
<dbReference type="InterPro" id="IPR045851">
    <property type="entry name" value="AMP-bd_C_sf"/>
</dbReference>
<dbReference type="InterPro" id="IPR025110">
    <property type="entry name" value="AMP-bd_C"/>
</dbReference>
<dbReference type="Gene3D" id="3.30.559.30">
    <property type="entry name" value="Nonribosomal peptide synthetase, condensation domain"/>
    <property type="match status" value="2"/>
</dbReference>
<dbReference type="InterPro" id="IPR020845">
    <property type="entry name" value="AMP-binding_CS"/>
</dbReference>
<accession>G8X2P3</accession>
<keyword evidence="3" id="KW-0597">Phosphoprotein</keyword>
<evidence type="ECO:0000313" key="6">
    <source>
        <dbReference type="Proteomes" id="UP000007842"/>
    </source>
</evidence>
<dbReference type="Gene3D" id="3.40.50.980">
    <property type="match status" value="2"/>
</dbReference>
<dbReference type="InterPro" id="IPR020802">
    <property type="entry name" value="TesA-like"/>
</dbReference>
<dbReference type="Pfam" id="PF00550">
    <property type="entry name" value="PP-binding"/>
    <property type="match status" value="2"/>
</dbReference>
<proteinExistence type="predicted"/>
<dbReference type="GO" id="GO:0031177">
    <property type="term" value="F:phosphopantetheine binding"/>
    <property type="evidence" value="ECO:0007669"/>
    <property type="project" value="InterPro"/>
</dbReference>
<dbReference type="KEGG" id="sct:SCAT_3265"/>
<sequence length="2384" mass="257863">MAHALFPELPQFNLFLARRFTGPVDAARLAQCLREAAGRNDAFGLRFTERDGVPLQRAVADRPAVEVVDLSGAADPRARCEGWIAEAYDRPFPLADGPAYRLAVLVESDTAVHACVVAHHIVADAWALNLFFEQVAAGYAGEPGPEPADYLAVLDDERGYRESERYERDREHFRTVLREITPPLFTRRADSGRRRSARHSFTLPKDAVERIRARGRSPFAFIAAAFAVYLSRVHRTDDVVLGVPLFNRRGQAQRRTVGHFANTLPLPVRAAGELTYAELVAAIQDGSRTLQRHERLPLGEVLRDLPPGRPRELFDVTLSYVQLPTPRELPGIRQEASGATRAHDQDVLAVAVTETDATGDVVVDLDHALDVFDADLPVADLARHIRNLVLAGLDAPDTPVARIPMLDAAERAGLVEGHNRTAADFPDETTVHALFARQAARTPDQVALRAADGTTVTYARLDADANRLARALRADGVTTGDRVAVVMERGVPMMTAILAVLKAGAAYVPVDPGYPAERIRFLLADSAAKVVLTGPGTPALPDGLAAVVRRADEPLTGSAEPLPDAAGPTDLAYVLYTSGSTGQPKGVMVEHRSVVNRLDWMQRRYPLGVGDVLLQKTPVSFDVSVWELFWWPLAGASLALPAPGAEKDPQEILAAIDRHRVTAVHFVPSMFAPFLDLLESDPAALATASVLRRVFCSGEALPPGQVDRFNRLLAAAGTRLVNLYGPTEATVDVSYHDCPADPGRPVRRVPIGRPIDNIRLHVLDQHGNPQPTGVPGELCVAGVGVARGYLGRPELTAEKFTEDPFTPGGRLYRTGDLARRLADGTLEYLGRIDGQVKIRGNRVELGEVEHRLAALPGVRAAVAVAVPSRTGGTTLAGGYLADAPLDPAAIRARLAETLPEYMIPARFTRLEAVPLTPNGKTDRAALVRLLAADGEAGTTAYTAPRDATERALAEVWQQVLGVERVGAHDDWFALGGDSILMLRVRAGAAARGLRVALPDMVRHPRLSDLAAHTGAMTDGEPEATVAPFELVAGVDKARLLGLGATDAFPATRLHLGMLYHSTEDENSTVYHDVFHYRLAVAWDEDAFRAAHDRLTARHPALRSSFALGGYSEPLQIVHPHATGTLSVADLRETDDAAGDAAVRAHIEERRRHAYDYETPGLHHLRAHVRAGNVLDLVLSFHHAILDGWSVAGVISELLQDYLHALGADVPAVAGTEPPSPALHVRDERAVLASAAARDHWRDRLAGAELVQLDPFVPYEAPGDGGSVVHHIELPDQLDAALGRFARDHAVPLRLVLFTAHCLTLRLLSGREDVTTGLVTHGRPEAVGADRIAGLFLNTMPVRLTPGQATWLDAVHDVVRAERDAHPYRAYPLSAIQDDRGGAPLLDTAFTFVRLHNLEPLLGRTELDLLELTTYEETNFGLLVNAIVDPRDGRTRLRLNCAGRSFTAVQAALLADTYTAILRRVVEHPETAVDFDFLAPAAELPANPAPEPLDVVRRFTAMAAARPDAEAVVFGDVRWTYRELDRATRRIAGRLRDLGVAPGAGVGIALDRSPEMIATVLGILRAGAACVPLDVSYPPERIARMVERARPFRVVAHERHAALVPDPALVLPVESIPLPGPADDEAPEETAPLPLDSLALILFTSGSSGEPKGVELPHRLWANYTQWQLRAETNAPGARTLQFAPLSFDVSFQEIFSTMAAGGTLHLVSDADRRDPATLLRILDEQAIERWFMPFVALQGIAEASELLGIRPKALRILISSGEQLRVTEEIRRLCAARPGTLLENQYGPTETNIASAYLLSGDPAGWPALPPIGTAIDGAEIHVLDDRLRPVPTGVQGEIYLGGACLALGYRGRPDLTEERFVPHPTRPGARLYRTGDVGRVLPDGDTVWLGRADNQVKVRGFRVEPAEVEIAITALCDDFPGIRGAAVVARTRGDGLDSFLVGYLLGEEGSADLEEVRKRLRAVLPEYMVPAHLGWLEKLPLTPSGKRDDAALRRLPLDIGPAADAIAPRDAYERALADIFGEMLASPGFGVHDDFFEHGGTSLTAMRLVVTIEKRFGVRVPLTTFVAAPTVARLAERLRSDEAVAAFDPVVPVKRGAEDRPPLFLVHPLGGNVLCYVRLARHLPDEQPLYALQAGGAEPGTEPVATMGALAKSYLEAIRRVQPEGPYHLGGWSFGGFVAFEMAKQLIADGGPGQVASLILLDSIAPTPGDRPDVAEQAMMEWFFWELIWVDRGGSAPVERIPAELTGDDARLDFIAERAAAVGIVPADTARSTVRRMFEVYKTNWASLRDYEPAPEPVDLTLVKATAPLPDVLKPMHGAARTLHDAPANGWATLTSGHLDVVDVPGDHLMLLDEPYVGTVGEAIADVLAGRRGGRRNDEGAAQ</sequence>
<dbReference type="Gene3D" id="1.10.1200.10">
    <property type="entry name" value="ACP-like"/>
    <property type="match status" value="2"/>
</dbReference>
<dbReference type="SUPFAM" id="SSF52777">
    <property type="entry name" value="CoA-dependent acyltransferases"/>
    <property type="match status" value="4"/>
</dbReference>
<dbReference type="FunFam" id="1.10.1200.10:FF:000005">
    <property type="entry name" value="Nonribosomal peptide synthetase 1"/>
    <property type="match status" value="1"/>
</dbReference>
<dbReference type="InterPro" id="IPR042099">
    <property type="entry name" value="ANL_N_sf"/>
</dbReference>
<dbReference type="InterPro" id="IPR000873">
    <property type="entry name" value="AMP-dep_synth/lig_dom"/>
</dbReference>
<dbReference type="GO" id="GO:0043041">
    <property type="term" value="P:amino acid activation for nonribosomal peptide biosynthetic process"/>
    <property type="evidence" value="ECO:0007669"/>
    <property type="project" value="TreeGrafter"/>
</dbReference>
<dbReference type="GO" id="GO:0003824">
    <property type="term" value="F:catalytic activity"/>
    <property type="evidence" value="ECO:0007669"/>
    <property type="project" value="InterPro"/>
</dbReference>
<dbReference type="NCBIfam" id="NF003417">
    <property type="entry name" value="PRK04813.1"/>
    <property type="match status" value="2"/>
</dbReference>
<evidence type="ECO:0000256" key="3">
    <source>
        <dbReference type="ARBA" id="ARBA00022553"/>
    </source>
</evidence>
<dbReference type="FunFam" id="3.40.50.12780:FF:000012">
    <property type="entry name" value="Non-ribosomal peptide synthetase"/>
    <property type="match status" value="1"/>
</dbReference>
<dbReference type="GO" id="GO:0017000">
    <property type="term" value="P:antibiotic biosynthetic process"/>
    <property type="evidence" value="ECO:0007669"/>
    <property type="project" value="UniProtKB-ARBA"/>
</dbReference>
<dbReference type="Pfam" id="PF00501">
    <property type="entry name" value="AMP-binding"/>
    <property type="match status" value="2"/>
</dbReference>
<dbReference type="CDD" id="cd05930">
    <property type="entry name" value="A_NRPS"/>
    <property type="match status" value="1"/>
</dbReference>
<accession>F8K2V5</accession>
<dbReference type="PANTHER" id="PTHR45527:SF14">
    <property type="entry name" value="PLIPASTATIN SYNTHASE SUBUNIT B"/>
    <property type="match status" value="1"/>
</dbReference>
<comment type="cofactor">
    <cofactor evidence="1">
        <name>pantetheine 4'-phosphate</name>
        <dbReference type="ChEBI" id="CHEBI:47942"/>
    </cofactor>
</comment>
<dbReference type="InterPro" id="IPR001242">
    <property type="entry name" value="Condensation_dom"/>
</dbReference>
<dbReference type="Gene3D" id="2.30.38.10">
    <property type="entry name" value="Luciferase, Domain 3"/>
    <property type="match status" value="1"/>
</dbReference>
<dbReference type="SUPFAM" id="SSF47336">
    <property type="entry name" value="ACP-like"/>
    <property type="match status" value="2"/>
</dbReference>
<feature type="domain" description="Carrier" evidence="4">
    <location>
        <begin position="943"/>
        <end position="1017"/>
    </location>
</feature>
<dbReference type="GO" id="GO:0044550">
    <property type="term" value="P:secondary metabolite biosynthetic process"/>
    <property type="evidence" value="ECO:0007669"/>
    <property type="project" value="TreeGrafter"/>
</dbReference>
<keyword evidence="2" id="KW-0596">Phosphopantetheine</keyword>
<dbReference type="PROSITE" id="PS00455">
    <property type="entry name" value="AMP_BINDING"/>
    <property type="match status" value="2"/>
</dbReference>
<dbReference type="Gene3D" id="3.40.50.1820">
    <property type="entry name" value="alpha/beta hydrolase"/>
    <property type="match status" value="1"/>
</dbReference>
<organism evidence="5 6">
    <name type="scientific">Streptantibioticus cattleyicolor (strain ATCC 35852 / DSM 46488 / JCM 4925 / NBRC 14057 / NRRL 8057)</name>
    <name type="common">Streptomyces cattleya</name>
    <dbReference type="NCBI Taxonomy" id="1003195"/>
    <lineage>
        <taxon>Bacteria</taxon>
        <taxon>Bacillati</taxon>
        <taxon>Actinomycetota</taxon>
        <taxon>Actinomycetes</taxon>
        <taxon>Kitasatosporales</taxon>
        <taxon>Streptomycetaceae</taxon>
        <taxon>Streptantibioticus</taxon>
    </lineage>
</organism>
<dbReference type="eggNOG" id="COG1020">
    <property type="taxonomic scope" value="Bacteria"/>
</dbReference>